<feature type="domain" description="Sm" evidence="4">
    <location>
        <begin position="55"/>
        <end position="116"/>
    </location>
</feature>
<dbReference type="Pfam" id="PF17209">
    <property type="entry name" value="Hfq"/>
    <property type="match status" value="1"/>
</dbReference>
<evidence type="ECO:0000256" key="3">
    <source>
        <dbReference type="SAM" id="MobiDB-lite"/>
    </source>
</evidence>
<evidence type="ECO:0000259" key="4">
    <source>
        <dbReference type="PROSITE" id="PS52002"/>
    </source>
</evidence>
<organism evidence="5 6">
    <name type="scientific">Succinivibrio faecicola</name>
    <dbReference type="NCBI Taxonomy" id="2820300"/>
    <lineage>
        <taxon>Bacteria</taxon>
        <taxon>Pseudomonadati</taxon>
        <taxon>Pseudomonadota</taxon>
        <taxon>Gammaproteobacteria</taxon>
        <taxon>Aeromonadales</taxon>
        <taxon>Succinivibrionaceae</taxon>
        <taxon>Succinivibrio</taxon>
    </lineage>
</organism>
<comment type="caution">
    <text evidence="5">The sequence shown here is derived from an EMBL/GenBank/DDBJ whole genome shotgun (WGS) entry which is preliminary data.</text>
</comment>
<proteinExistence type="predicted"/>
<keyword evidence="6" id="KW-1185">Reference proteome</keyword>
<feature type="compositionally biased region" description="Basic residues" evidence="3">
    <location>
        <begin position="18"/>
        <end position="35"/>
    </location>
</feature>
<dbReference type="PANTHER" id="PTHR34772">
    <property type="entry name" value="RNA-BINDING PROTEIN HFQ"/>
    <property type="match status" value="1"/>
</dbReference>
<dbReference type="PROSITE" id="PS52002">
    <property type="entry name" value="SM"/>
    <property type="match status" value="1"/>
</dbReference>
<evidence type="ECO:0000256" key="1">
    <source>
        <dbReference type="ARBA" id="ARBA00022884"/>
    </source>
</evidence>
<dbReference type="InterPro" id="IPR047575">
    <property type="entry name" value="Sm"/>
</dbReference>
<gene>
    <name evidence="5" type="ORF">J5V48_01575</name>
</gene>
<feature type="region of interest" description="Disordered" evidence="3">
    <location>
        <begin position="113"/>
        <end position="144"/>
    </location>
</feature>
<dbReference type="InterPro" id="IPR005001">
    <property type="entry name" value="Hfq"/>
</dbReference>
<dbReference type="InterPro" id="IPR010920">
    <property type="entry name" value="LSM_dom_sf"/>
</dbReference>
<dbReference type="RefSeq" id="WP_219936258.1">
    <property type="nucleotide sequence ID" value="NZ_JAGFNY010000002.1"/>
</dbReference>
<keyword evidence="1" id="KW-0694">RNA-binding</keyword>
<dbReference type="SUPFAM" id="SSF50182">
    <property type="entry name" value="Sm-like ribonucleoproteins"/>
    <property type="match status" value="1"/>
</dbReference>
<accession>A0ABS7DE57</accession>
<feature type="region of interest" description="Disordered" evidence="3">
    <location>
        <begin position="1"/>
        <end position="39"/>
    </location>
</feature>
<evidence type="ECO:0000313" key="5">
    <source>
        <dbReference type="EMBL" id="MBW7569580.1"/>
    </source>
</evidence>
<evidence type="ECO:0000256" key="2">
    <source>
        <dbReference type="ARBA" id="ARBA00023016"/>
    </source>
</evidence>
<reference evidence="5 6" key="1">
    <citation type="submission" date="2021-03" db="EMBL/GenBank/DDBJ databases">
        <title>Succinivibrio sp. nov. isolated from feces of cow.</title>
        <authorList>
            <person name="Choi J.-Y."/>
        </authorList>
    </citation>
    <scope>NUCLEOTIDE SEQUENCE [LARGE SCALE GENOMIC DNA]</scope>
    <source>
        <strain evidence="5 6">AGMB01872</strain>
    </source>
</reference>
<sequence length="144" mass="16305">MESFNNNFSSEKRPFRAAPHRSFSKMNSKGKRPFNRGHDKQKGFVTAFVQGKGQNAALQYLADNKMPVSIFLTAGVKFEGVISSHDAFTISITDSNGIEQMIYKDKISTISIKKSESHSENRPHHGFRKSSENFHYSERTTESL</sequence>
<protein>
    <submittedName>
        <fullName evidence="5">RNA chaperone Hfq</fullName>
    </submittedName>
</protein>
<dbReference type="Gene3D" id="2.30.30.100">
    <property type="match status" value="1"/>
</dbReference>
<dbReference type="Proteomes" id="UP000731465">
    <property type="component" value="Unassembled WGS sequence"/>
</dbReference>
<keyword evidence="2" id="KW-0346">Stress response</keyword>
<dbReference type="EMBL" id="JAGFNY010000002">
    <property type="protein sequence ID" value="MBW7569580.1"/>
    <property type="molecule type" value="Genomic_DNA"/>
</dbReference>
<evidence type="ECO:0000313" key="6">
    <source>
        <dbReference type="Proteomes" id="UP000731465"/>
    </source>
</evidence>
<dbReference type="PANTHER" id="PTHR34772:SF1">
    <property type="entry name" value="RNA-BINDING PROTEIN HFQ"/>
    <property type="match status" value="1"/>
</dbReference>
<name>A0ABS7DE57_9GAMM</name>